<organism evidence="5 6">
    <name type="scientific">Microbacterium esteraromaticum</name>
    <dbReference type="NCBI Taxonomy" id="57043"/>
    <lineage>
        <taxon>Bacteria</taxon>
        <taxon>Bacillati</taxon>
        <taxon>Actinomycetota</taxon>
        <taxon>Actinomycetes</taxon>
        <taxon>Micrococcales</taxon>
        <taxon>Microbacteriaceae</taxon>
        <taxon>Microbacterium</taxon>
    </lineage>
</organism>
<dbReference type="InterPro" id="IPR000424">
    <property type="entry name" value="Primosome_PriB/ssb"/>
</dbReference>
<reference evidence="5 6" key="1">
    <citation type="submission" date="2017-02" db="EMBL/GenBank/DDBJ databases">
        <authorList>
            <person name="Peterson S.W."/>
        </authorList>
    </citation>
    <scope>NUCLEOTIDE SEQUENCE [LARGE SCALE GENOMIC DNA]</scope>
    <source>
        <strain evidence="5 6">B Mb 05.01</strain>
    </source>
</reference>
<dbReference type="NCBIfam" id="TIGR00621">
    <property type="entry name" value="ssb"/>
    <property type="match status" value="1"/>
</dbReference>
<keyword evidence="6" id="KW-1185">Reference proteome</keyword>
<dbReference type="Gene3D" id="2.40.50.140">
    <property type="entry name" value="Nucleic acid-binding proteins"/>
    <property type="match status" value="1"/>
</dbReference>
<dbReference type="RefSeq" id="WP_179206666.1">
    <property type="nucleotide sequence ID" value="NZ_FUKO01000012.1"/>
</dbReference>
<feature type="region of interest" description="Disordered" evidence="4">
    <location>
        <begin position="143"/>
        <end position="183"/>
    </location>
</feature>
<dbReference type="SUPFAM" id="SSF50249">
    <property type="entry name" value="Nucleic acid-binding proteins"/>
    <property type="match status" value="1"/>
</dbReference>
<dbReference type="GO" id="GO:0009295">
    <property type="term" value="C:nucleoid"/>
    <property type="evidence" value="ECO:0007669"/>
    <property type="project" value="TreeGrafter"/>
</dbReference>
<protein>
    <recommendedName>
        <fullName evidence="3">Single-stranded DNA-binding protein</fullName>
    </recommendedName>
</protein>
<gene>
    <name evidence="5" type="ORF">FM104_04340</name>
</gene>
<evidence type="ECO:0000256" key="2">
    <source>
        <dbReference type="PROSITE-ProRule" id="PRU00252"/>
    </source>
</evidence>
<evidence type="ECO:0000256" key="4">
    <source>
        <dbReference type="SAM" id="MobiDB-lite"/>
    </source>
</evidence>
<sequence length="183" mass="19554">MSNDTVTIRGNVGTDPVKSSTPGGMPVVNFRVGSSTGYWDRRTDNWVETGTNWYAVSAFRVLADHAKASLRRGDAVIITGTVKLREWESNGRKGFSADLVADAIGHDLSRGTSAFVRTPRPNAAVQTPQRPASDDVTAADIAAAASEQPDDWSPAGLTNVGQAIDPDLDHEPSNENEDEPSYA</sequence>
<evidence type="ECO:0000313" key="5">
    <source>
        <dbReference type="EMBL" id="SJN24083.1"/>
    </source>
</evidence>
<accession>A0A1R4IXP5</accession>
<evidence type="ECO:0000313" key="6">
    <source>
        <dbReference type="Proteomes" id="UP000196320"/>
    </source>
</evidence>
<evidence type="ECO:0000256" key="3">
    <source>
        <dbReference type="RuleBase" id="RU000524"/>
    </source>
</evidence>
<name>A0A1R4IXP5_9MICO</name>
<feature type="region of interest" description="Disordered" evidence="4">
    <location>
        <begin position="1"/>
        <end position="24"/>
    </location>
</feature>
<dbReference type="Proteomes" id="UP000196320">
    <property type="component" value="Unassembled WGS sequence"/>
</dbReference>
<dbReference type="Pfam" id="PF00436">
    <property type="entry name" value="SSB"/>
    <property type="match status" value="1"/>
</dbReference>
<evidence type="ECO:0000256" key="1">
    <source>
        <dbReference type="ARBA" id="ARBA00023125"/>
    </source>
</evidence>
<dbReference type="InterPro" id="IPR012340">
    <property type="entry name" value="NA-bd_OB-fold"/>
</dbReference>
<dbReference type="PANTHER" id="PTHR10302">
    <property type="entry name" value="SINGLE-STRANDED DNA-BINDING PROTEIN"/>
    <property type="match status" value="1"/>
</dbReference>
<dbReference type="AlphaFoldDB" id="A0A1R4IXP5"/>
<keyword evidence="1 2" id="KW-0238">DNA-binding</keyword>
<dbReference type="PANTHER" id="PTHR10302:SF0">
    <property type="entry name" value="SINGLE-STRANDED DNA-BINDING PROTEIN, MITOCHONDRIAL"/>
    <property type="match status" value="1"/>
</dbReference>
<feature type="compositionally biased region" description="Acidic residues" evidence="4">
    <location>
        <begin position="174"/>
        <end position="183"/>
    </location>
</feature>
<proteinExistence type="predicted"/>
<dbReference type="GO" id="GO:0006260">
    <property type="term" value="P:DNA replication"/>
    <property type="evidence" value="ECO:0007669"/>
    <property type="project" value="InterPro"/>
</dbReference>
<dbReference type="PROSITE" id="PS50935">
    <property type="entry name" value="SSB"/>
    <property type="match status" value="1"/>
</dbReference>
<dbReference type="EMBL" id="FUKO01000012">
    <property type="protein sequence ID" value="SJN24083.1"/>
    <property type="molecule type" value="Genomic_DNA"/>
</dbReference>
<dbReference type="InterPro" id="IPR011344">
    <property type="entry name" value="ssDNA-bd"/>
</dbReference>
<dbReference type="GO" id="GO:0003697">
    <property type="term" value="F:single-stranded DNA binding"/>
    <property type="evidence" value="ECO:0007669"/>
    <property type="project" value="InterPro"/>
</dbReference>
<dbReference type="CDD" id="cd04496">
    <property type="entry name" value="SSB_OBF"/>
    <property type="match status" value="1"/>
</dbReference>